<keyword evidence="1" id="KW-1185">Reference proteome</keyword>
<dbReference type="AlphaFoldDB" id="A0A6P8UQT3"/>
<reference evidence="2" key="1">
    <citation type="submission" date="2025-08" db="UniProtKB">
        <authorList>
            <consortium name="RefSeq"/>
        </authorList>
    </citation>
    <scope>IDENTIFICATION</scope>
</reference>
<evidence type="ECO:0000313" key="2">
    <source>
        <dbReference type="RefSeq" id="XP_034074530.1"/>
    </source>
</evidence>
<dbReference type="GeneID" id="117547806"/>
<name>A0A6P8UQT3_GYMAC</name>
<accession>A0A6P8UQT3</accession>
<dbReference type="PANTHER" id="PTHR47331">
    <property type="entry name" value="PHD-TYPE DOMAIN-CONTAINING PROTEIN"/>
    <property type="match status" value="1"/>
</dbReference>
<dbReference type="KEGG" id="gacu:117547806"/>
<dbReference type="PANTHER" id="PTHR47331:SF5">
    <property type="entry name" value="RIBONUCLEASE H"/>
    <property type="match status" value="1"/>
</dbReference>
<protein>
    <submittedName>
        <fullName evidence="2">Uncharacterized protein LOC117547806</fullName>
    </submittedName>
</protein>
<dbReference type="RefSeq" id="XP_034074530.1">
    <property type="nucleotide sequence ID" value="XM_034218639.1"/>
</dbReference>
<dbReference type="InParanoid" id="A0A6P8UQT3"/>
<organism evidence="1 2">
    <name type="scientific">Gymnodraco acuticeps</name>
    <name type="common">Antarctic dragonfish</name>
    <dbReference type="NCBI Taxonomy" id="8218"/>
    <lineage>
        <taxon>Eukaryota</taxon>
        <taxon>Metazoa</taxon>
        <taxon>Chordata</taxon>
        <taxon>Craniata</taxon>
        <taxon>Vertebrata</taxon>
        <taxon>Euteleostomi</taxon>
        <taxon>Actinopterygii</taxon>
        <taxon>Neopterygii</taxon>
        <taxon>Teleostei</taxon>
        <taxon>Neoteleostei</taxon>
        <taxon>Acanthomorphata</taxon>
        <taxon>Eupercaria</taxon>
        <taxon>Perciformes</taxon>
        <taxon>Notothenioidei</taxon>
        <taxon>Bathydraconidae</taxon>
        <taxon>Gymnodraco</taxon>
    </lineage>
</organism>
<dbReference type="Proteomes" id="UP000515161">
    <property type="component" value="Unplaced"/>
</dbReference>
<proteinExistence type="predicted"/>
<dbReference type="OrthoDB" id="10064741at2759"/>
<evidence type="ECO:0000313" key="1">
    <source>
        <dbReference type="Proteomes" id="UP000515161"/>
    </source>
</evidence>
<gene>
    <name evidence="2" type="primary">LOC117547806</name>
</gene>
<sequence>MEQLRERYKHLIGLPIRTLTNVKPLLLIGSDHPHLVTPIERVRLGPKGGPAAIHTRLGWMLQGPASVVYHLAQPQQCFFTSVSPQVNELTKHVEMWQVDTLPFRSEKLVTRSREDQEAIGTLETKTIGVQVNDILRYATPLLRRKDMPLLQATKEAVMHSLRNIERRLAKNPMQAEAYKVEMEKLIKAGSVIKCDPEVSVEEGRESWYIPHHMVSHNGKNKLVFNCSFQYRGQNLNDYLLPWPTLGASLLGVLLRFREHAVPRACSSNQWRYQGHVPPGSTPPRRSRPAQMCLARQQSRSCCGVRMASVTFWNDV</sequence>